<reference evidence="4 5" key="1">
    <citation type="journal article" date="2018" name="Sci. Rep.">
        <title>Genomic signatures of local adaptation to the degree of environmental predictability in rotifers.</title>
        <authorList>
            <person name="Franch-Gras L."/>
            <person name="Hahn C."/>
            <person name="Garcia-Roger E.M."/>
            <person name="Carmona M.J."/>
            <person name="Serra M."/>
            <person name="Gomez A."/>
        </authorList>
    </citation>
    <scope>NUCLEOTIDE SEQUENCE [LARGE SCALE GENOMIC DNA]</scope>
    <source>
        <strain evidence="4">HYR1</strain>
    </source>
</reference>
<feature type="transmembrane region" description="Helical" evidence="3">
    <location>
        <begin position="422"/>
        <end position="444"/>
    </location>
</feature>
<keyword evidence="5" id="KW-1185">Reference proteome</keyword>
<comment type="caution">
    <text evidence="4">The sequence shown here is derived from an EMBL/GenBank/DDBJ whole genome shotgun (WGS) entry which is preliminary data.</text>
</comment>
<dbReference type="EMBL" id="REGN01012385">
    <property type="protein sequence ID" value="RMZ95524.1"/>
    <property type="molecule type" value="Genomic_DNA"/>
</dbReference>
<sequence>MEKENKKKNFLNFFKRESSIDHGTKGKYRKKDSDTGPVRNLPLRRIKEKKTPRENIYDEIASLDDSFENMSEIMPENSNSLNNSIQSGKKRFIVEKVEEINEYDTLENMDMDAFKTELKTTTSRVNFDIKEIPSAEFKTNLDPIKSSSLEDIKLKARGRSKSAFVPNVIRTISSEAHHPKRRGILDAITKNLETPNQLKERRSSVFVKEDIERRSSVFFKDDKQRRLSVYVKEENESISSVQTNDQSDLAKGIQEFQKKQMEENLKNEEEEKEPIKMAIGLSIIYGLILCITGIFVSLDSNAGNLGNYRLINTLFYSFLYITGIIGVIIVYFDYNKYINNLYELFESKNMNKPAEFKRKKSHTNKNEDIYANASTLGDLSQREGSIDFQNMHIENEGERNLIDFSQKGFSGYLVDRNQPFNLYLTVGIGAFCIATLLQCCIGMAEAIENFVFGKTNCYVETYEGIISFL</sequence>
<feature type="region of interest" description="Disordered" evidence="2">
    <location>
        <begin position="17"/>
        <end position="39"/>
    </location>
</feature>
<feature type="coiled-coil region" evidence="1">
    <location>
        <begin position="251"/>
        <end position="278"/>
    </location>
</feature>
<evidence type="ECO:0000256" key="1">
    <source>
        <dbReference type="SAM" id="Coils"/>
    </source>
</evidence>
<dbReference type="AlphaFoldDB" id="A0A3M7P9Y9"/>
<accession>A0A3M7P9Y9</accession>
<evidence type="ECO:0000256" key="3">
    <source>
        <dbReference type="SAM" id="Phobius"/>
    </source>
</evidence>
<evidence type="ECO:0000256" key="2">
    <source>
        <dbReference type="SAM" id="MobiDB-lite"/>
    </source>
</evidence>
<name>A0A3M7P9Y9_BRAPC</name>
<gene>
    <name evidence="4" type="ORF">BpHYR1_036631</name>
</gene>
<evidence type="ECO:0000313" key="4">
    <source>
        <dbReference type="EMBL" id="RMZ95524.1"/>
    </source>
</evidence>
<keyword evidence="3" id="KW-1133">Transmembrane helix</keyword>
<feature type="transmembrane region" description="Helical" evidence="3">
    <location>
        <begin position="278"/>
        <end position="298"/>
    </location>
</feature>
<keyword evidence="1" id="KW-0175">Coiled coil</keyword>
<organism evidence="4 5">
    <name type="scientific">Brachionus plicatilis</name>
    <name type="common">Marine rotifer</name>
    <name type="synonym">Brachionus muelleri</name>
    <dbReference type="NCBI Taxonomy" id="10195"/>
    <lineage>
        <taxon>Eukaryota</taxon>
        <taxon>Metazoa</taxon>
        <taxon>Spiralia</taxon>
        <taxon>Gnathifera</taxon>
        <taxon>Rotifera</taxon>
        <taxon>Eurotatoria</taxon>
        <taxon>Monogononta</taxon>
        <taxon>Pseudotrocha</taxon>
        <taxon>Ploima</taxon>
        <taxon>Brachionidae</taxon>
        <taxon>Brachionus</taxon>
    </lineage>
</organism>
<feature type="non-terminal residue" evidence="4">
    <location>
        <position position="469"/>
    </location>
</feature>
<protein>
    <submittedName>
        <fullName evidence="4">Uncharacterized protein</fullName>
    </submittedName>
</protein>
<dbReference type="Proteomes" id="UP000276133">
    <property type="component" value="Unassembled WGS sequence"/>
</dbReference>
<evidence type="ECO:0000313" key="5">
    <source>
        <dbReference type="Proteomes" id="UP000276133"/>
    </source>
</evidence>
<feature type="transmembrane region" description="Helical" evidence="3">
    <location>
        <begin position="310"/>
        <end position="332"/>
    </location>
</feature>
<keyword evidence="3" id="KW-0812">Transmembrane</keyword>
<proteinExistence type="predicted"/>
<keyword evidence="3" id="KW-0472">Membrane</keyword>